<comment type="similarity">
    <text evidence="2">Belongs to the tectonin family.</text>
</comment>
<dbReference type="InterPro" id="IPR051513">
    <property type="entry name" value="Tectonin_beta-prop"/>
</dbReference>
<proteinExistence type="inferred from homology"/>
<keyword evidence="1" id="KW-0430">Lectin</keyword>
<dbReference type="Ensembl" id="ENSENLT00000030387.1">
    <property type="protein sequence ID" value="ENSENLP00000029513.1"/>
    <property type="gene ID" value="ENSENLG00000013152.1"/>
</dbReference>
<dbReference type="PANTHER" id="PTHR23250:SF3">
    <property type="entry name" value="FISH-EGG LECTIN-LIKE ISOFORM X1-RELATED"/>
    <property type="match status" value="1"/>
</dbReference>
<dbReference type="GO" id="GO:0030246">
    <property type="term" value="F:carbohydrate binding"/>
    <property type="evidence" value="ECO:0007669"/>
    <property type="project" value="UniProtKB-KW"/>
</dbReference>
<dbReference type="InParanoid" id="A0A665VCP0"/>
<dbReference type="AlphaFoldDB" id="A0A665VCP0"/>
<dbReference type="InterPro" id="IPR006624">
    <property type="entry name" value="Beta-propeller_rpt_TECPR"/>
</dbReference>
<dbReference type="Proteomes" id="UP000472264">
    <property type="component" value="Chromosome 23"/>
</dbReference>
<keyword evidence="4" id="KW-1185">Reference proteome</keyword>
<dbReference type="SMART" id="SM00706">
    <property type="entry name" value="TECPR"/>
    <property type="match status" value="6"/>
</dbReference>
<evidence type="ECO:0000313" key="3">
    <source>
        <dbReference type="Ensembl" id="ENSENLP00000029513.1"/>
    </source>
</evidence>
<dbReference type="Pfam" id="PF19193">
    <property type="entry name" value="Tectonin"/>
    <property type="match status" value="1"/>
</dbReference>
<reference evidence="3" key="3">
    <citation type="submission" date="2025-09" db="UniProtKB">
        <authorList>
            <consortium name="Ensembl"/>
        </authorList>
    </citation>
    <scope>IDENTIFICATION</scope>
</reference>
<evidence type="ECO:0000256" key="2">
    <source>
        <dbReference type="ARBA" id="ARBA00038331"/>
    </source>
</evidence>
<reference evidence="3" key="2">
    <citation type="submission" date="2025-08" db="UniProtKB">
        <authorList>
            <consortium name="Ensembl"/>
        </authorList>
    </citation>
    <scope>IDENTIFICATION</scope>
</reference>
<evidence type="ECO:0000313" key="4">
    <source>
        <dbReference type="Proteomes" id="UP000472264"/>
    </source>
</evidence>
<name>A0A665VCP0_ECHNA</name>
<accession>A0A665VCP0</accession>
<sequence>MRGSSSTEADSEIHTKIVQTQTERHHESCCSLLLVLCYLAGSQAWRCSEAPRLSNTLQIDAGLGKVVAVTKYNRAYFLTGGRWYSLGTTGLRHVSVGPAGMWATGTSNRLYKYIAGKFQVASGLSLQQVDAGGDGQVVGIQSGNLLARCLRDSSALAYKGVGSLYWTSLSRTMRYYSCSPNNGCWGVDSSYRVYFTQRITPSSCGTSGWVNVPGHTMTMIEVSTDGSVFGVNRTGQVYQRLGISRSRPQGTAWRLVSMCMSIRHVSYDLGQLWAVTTSGLIMQCTH</sequence>
<protein>
    <submittedName>
        <fullName evidence="3">Fish-egg lectin-like</fullName>
    </submittedName>
</protein>
<organism evidence="3 4">
    <name type="scientific">Echeneis naucrates</name>
    <name type="common">Live sharksucker</name>
    <dbReference type="NCBI Taxonomy" id="173247"/>
    <lineage>
        <taxon>Eukaryota</taxon>
        <taxon>Metazoa</taxon>
        <taxon>Chordata</taxon>
        <taxon>Craniata</taxon>
        <taxon>Vertebrata</taxon>
        <taxon>Euteleostomi</taxon>
        <taxon>Actinopterygii</taxon>
        <taxon>Neopterygii</taxon>
        <taxon>Teleostei</taxon>
        <taxon>Neoteleostei</taxon>
        <taxon>Acanthomorphata</taxon>
        <taxon>Carangaria</taxon>
        <taxon>Carangiformes</taxon>
        <taxon>Echeneidae</taxon>
        <taxon>Echeneis</taxon>
    </lineage>
</organism>
<dbReference type="FunCoup" id="A0A665VCP0">
    <property type="interactions" value="13"/>
</dbReference>
<dbReference type="PANTHER" id="PTHR23250">
    <property type="entry name" value="DYSFERLIN-RELATED"/>
    <property type="match status" value="1"/>
</dbReference>
<reference evidence="3" key="1">
    <citation type="submission" date="2021-04" db="EMBL/GenBank/DDBJ databases">
        <authorList>
            <consortium name="Wellcome Sanger Institute Data Sharing"/>
        </authorList>
    </citation>
    <scope>NUCLEOTIDE SEQUENCE [LARGE SCALE GENOMIC DNA]</scope>
</reference>
<gene>
    <name evidence="3" type="primary">LOC115036897</name>
</gene>
<evidence type="ECO:0000256" key="1">
    <source>
        <dbReference type="ARBA" id="ARBA00022734"/>
    </source>
</evidence>